<keyword evidence="1" id="KW-0863">Zinc-finger</keyword>
<protein>
    <recommendedName>
        <fullName evidence="4">RING-type domain-containing protein</fullName>
    </recommendedName>
</protein>
<dbReference type="EMBL" id="JAJSOW010000108">
    <property type="protein sequence ID" value="KAI9154644.1"/>
    <property type="molecule type" value="Genomic_DNA"/>
</dbReference>
<reference evidence="5" key="2">
    <citation type="submission" date="2023-02" db="EMBL/GenBank/DDBJ databases">
        <authorList>
            <person name="Swenson N.G."/>
            <person name="Wegrzyn J.L."/>
            <person name="Mcevoy S.L."/>
        </authorList>
    </citation>
    <scope>NUCLEOTIDE SEQUENCE</scope>
    <source>
        <strain evidence="5">91603</strain>
        <tissue evidence="5">Leaf</tissue>
    </source>
</reference>
<name>A0AAD5I8Q7_ACENE</name>
<dbReference type="InterPro" id="IPR001841">
    <property type="entry name" value="Znf_RING"/>
</dbReference>
<gene>
    <name evidence="5" type="ORF">LWI28_029275</name>
</gene>
<dbReference type="CDD" id="cd16454">
    <property type="entry name" value="RING-H2_PA-TM-RING"/>
    <property type="match status" value="1"/>
</dbReference>
<keyword evidence="2" id="KW-0175">Coiled coil</keyword>
<dbReference type="PANTHER" id="PTHR33701:SF2">
    <property type="entry name" value="TRANSMEMBRANE PROTEIN"/>
    <property type="match status" value="1"/>
</dbReference>
<keyword evidence="1" id="KW-0479">Metal-binding</keyword>
<feature type="compositionally biased region" description="Low complexity" evidence="3">
    <location>
        <begin position="428"/>
        <end position="450"/>
    </location>
</feature>
<dbReference type="AlphaFoldDB" id="A0AAD5I8Q7"/>
<feature type="domain" description="RING-type" evidence="4">
    <location>
        <begin position="209"/>
        <end position="250"/>
    </location>
</feature>
<dbReference type="SMART" id="SM00184">
    <property type="entry name" value="RING"/>
    <property type="match status" value="1"/>
</dbReference>
<reference evidence="5" key="1">
    <citation type="journal article" date="2022" name="Plant J.">
        <title>Strategies of tolerance reflected in two North American maple genomes.</title>
        <authorList>
            <person name="McEvoy S.L."/>
            <person name="Sezen U.U."/>
            <person name="Trouern-Trend A."/>
            <person name="McMahon S.M."/>
            <person name="Schaberg P.G."/>
            <person name="Yang J."/>
            <person name="Wegrzyn J.L."/>
            <person name="Swenson N.G."/>
        </authorList>
    </citation>
    <scope>NUCLEOTIDE SEQUENCE</scope>
    <source>
        <strain evidence="5">91603</strain>
    </source>
</reference>
<evidence type="ECO:0000259" key="4">
    <source>
        <dbReference type="PROSITE" id="PS50089"/>
    </source>
</evidence>
<feature type="compositionally biased region" description="Low complexity" evidence="3">
    <location>
        <begin position="370"/>
        <end position="393"/>
    </location>
</feature>
<evidence type="ECO:0000256" key="1">
    <source>
        <dbReference type="PROSITE-ProRule" id="PRU00175"/>
    </source>
</evidence>
<dbReference type="GO" id="GO:0008270">
    <property type="term" value="F:zinc ion binding"/>
    <property type="evidence" value="ECO:0007669"/>
    <property type="project" value="UniProtKB-KW"/>
</dbReference>
<feature type="compositionally biased region" description="Polar residues" evidence="3">
    <location>
        <begin position="412"/>
        <end position="427"/>
    </location>
</feature>
<feature type="compositionally biased region" description="Acidic residues" evidence="3">
    <location>
        <begin position="455"/>
        <end position="464"/>
    </location>
</feature>
<evidence type="ECO:0000256" key="2">
    <source>
        <dbReference type="SAM" id="Coils"/>
    </source>
</evidence>
<keyword evidence="6" id="KW-1185">Reference proteome</keyword>
<accession>A0AAD5I8Q7</accession>
<organism evidence="5 6">
    <name type="scientific">Acer negundo</name>
    <name type="common">Box elder</name>
    <dbReference type="NCBI Taxonomy" id="4023"/>
    <lineage>
        <taxon>Eukaryota</taxon>
        <taxon>Viridiplantae</taxon>
        <taxon>Streptophyta</taxon>
        <taxon>Embryophyta</taxon>
        <taxon>Tracheophyta</taxon>
        <taxon>Spermatophyta</taxon>
        <taxon>Magnoliopsida</taxon>
        <taxon>eudicotyledons</taxon>
        <taxon>Gunneridae</taxon>
        <taxon>Pentapetalae</taxon>
        <taxon>rosids</taxon>
        <taxon>malvids</taxon>
        <taxon>Sapindales</taxon>
        <taxon>Sapindaceae</taxon>
        <taxon>Hippocastanoideae</taxon>
        <taxon>Acereae</taxon>
        <taxon>Acer</taxon>
    </lineage>
</organism>
<proteinExistence type="predicted"/>
<evidence type="ECO:0000313" key="6">
    <source>
        <dbReference type="Proteomes" id="UP001064489"/>
    </source>
</evidence>
<keyword evidence="1" id="KW-0862">Zinc</keyword>
<dbReference type="InterPro" id="IPR013083">
    <property type="entry name" value="Znf_RING/FYVE/PHD"/>
</dbReference>
<comment type="caution">
    <text evidence="5">The sequence shown here is derived from an EMBL/GenBank/DDBJ whole genome shotgun (WGS) entry which is preliminary data.</text>
</comment>
<dbReference type="Pfam" id="PF13639">
    <property type="entry name" value="zf-RING_2"/>
    <property type="match status" value="1"/>
</dbReference>
<evidence type="ECO:0000256" key="3">
    <source>
        <dbReference type="SAM" id="MobiDB-lite"/>
    </source>
</evidence>
<dbReference type="SUPFAM" id="SSF57850">
    <property type="entry name" value="RING/U-box"/>
    <property type="match status" value="1"/>
</dbReference>
<feature type="region of interest" description="Disordered" evidence="3">
    <location>
        <begin position="367"/>
        <end position="464"/>
    </location>
</feature>
<dbReference type="Gene3D" id="3.30.40.10">
    <property type="entry name" value="Zinc/RING finger domain, C3HC4 (zinc finger)"/>
    <property type="match status" value="1"/>
</dbReference>
<sequence length="525" mass="58475">MEEETIIIAALSTLSSSKLSDLTHSILSLTNSHLRRLSAVLSSPSLFFLNLHHLHSLSLPDKILLISRHLLSSLHHFTSHFEPIPPPPPPSSSVRHRDIDAVLLLLFLCEVHQQNPEALQGISSGKWRSVLSQLYSDTMLTLTGGGGGGYSTVNVLMQYIEMLTRCRRFVGVMARANGGKEWKEVAASPAAVVALPSVEVIRGGGGVECVICKEEMREGRDVCELPCEHSFHWICILPWLRKRNTCPCCRFRLPTDDVFGEIQRLWELLVKASSIGGLDGRRKLKKSEKMVEANDDLRTVESLRGRLLAERQASRVANEEAEQLGNKLKELENQLKQETKMRKKADKKLNFLKKKLESLKMLPILEESEQSSTSSSDNCSHSCRSSTTTTSTRISGPKDSSEESESKPQMICNVSSDTTTSNQNHQNSSFQEKSSSISQDSITSSTSMKSSMEENQSEEDEDYVENSLALVPVSFPEISQKNTSEMKIMSASSVGEVLDALRHAREKIRSSMESRRLMMIRVGPC</sequence>
<dbReference type="PANTHER" id="PTHR33701">
    <property type="entry name" value="TRANSMEMBRANE PROTEIN"/>
    <property type="match status" value="1"/>
</dbReference>
<evidence type="ECO:0000313" key="5">
    <source>
        <dbReference type="EMBL" id="KAI9154644.1"/>
    </source>
</evidence>
<feature type="coiled-coil region" evidence="2">
    <location>
        <begin position="314"/>
        <end position="362"/>
    </location>
</feature>
<dbReference type="Proteomes" id="UP001064489">
    <property type="component" value="Chromosome 11"/>
</dbReference>
<dbReference type="PROSITE" id="PS50089">
    <property type="entry name" value="ZF_RING_2"/>
    <property type="match status" value="1"/>
</dbReference>